<accession>A0ACC5R1J6</accession>
<dbReference type="EMBL" id="JAENHL010000006">
    <property type="protein sequence ID" value="MBK1866525.1"/>
    <property type="molecule type" value="Genomic_DNA"/>
</dbReference>
<evidence type="ECO:0000313" key="2">
    <source>
        <dbReference type="Proteomes" id="UP000616151"/>
    </source>
</evidence>
<gene>
    <name evidence="1" type="ORF">JHL16_09195</name>
</gene>
<evidence type="ECO:0000313" key="1">
    <source>
        <dbReference type="EMBL" id="MBK1866525.1"/>
    </source>
</evidence>
<reference evidence="1" key="1">
    <citation type="submission" date="2021-01" db="EMBL/GenBank/DDBJ databases">
        <authorList>
            <person name="Sun Q."/>
        </authorList>
    </citation>
    <scope>NUCLEOTIDE SEQUENCE</scope>
    <source>
        <strain evidence="1">YIM B02566</strain>
    </source>
</reference>
<organism evidence="1 2">
    <name type="scientific">Taklimakanibacter albus</name>
    <dbReference type="NCBI Taxonomy" id="2800327"/>
    <lineage>
        <taxon>Bacteria</taxon>
        <taxon>Pseudomonadati</taxon>
        <taxon>Pseudomonadota</taxon>
        <taxon>Alphaproteobacteria</taxon>
        <taxon>Hyphomicrobiales</taxon>
        <taxon>Aestuariivirgaceae</taxon>
        <taxon>Taklimakanibacter</taxon>
    </lineage>
</organism>
<name>A0ACC5R1J6_9HYPH</name>
<keyword evidence="2" id="KW-1185">Reference proteome</keyword>
<comment type="caution">
    <text evidence="1">The sequence shown here is derived from an EMBL/GenBank/DDBJ whole genome shotgun (WGS) entry which is preliminary data.</text>
</comment>
<protein>
    <submittedName>
        <fullName evidence="1">Septum formation initiator family protein</fullName>
    </submittedName>
</protein>
<proteinExistence type="predicted"/>
<sequence length="98" mass="11253">MVKRKFDLIVMIVCMGLLGYFSWHGYYGPRSFDHRDALAAKAEGLDAKVAEIREQRQALERRVALMRPQSIDPDMLEELARSTLDFGKPGELIVRFPN</sequence>
<dbReference type="Proteomes" id="UP000616151">
    <property type="component" value="Unassembled WGS sequence"/>
</dbReference>